<evidence type="ECO:0000313" key="3">
    <source>
        <dbReference type="Ensembl" id="ENSHCOP00000022188.1"/>
    </source>
</evidence>
<keyword evidence="4" id="KW-1185">Reference proteome</keyword>
<dbReference type="InterPro" id="IPR016186">
    <property type="entry name" value="C-type_lectin-like/link_sf"/>
</dbReference>
<dbReference type="Proteomes" id="UP000264820">
    <property type="component" value="Unplaced"/>
</dbReference>
<evidence type="ECO:0000259" key="2">
    <source>
        <dbReference type="PROSITE" id="PS50041"/>
    </source>
</evidence>
<keyword evidence="1" id="KW-0732">Signal</keyword>
<dbReference type="PROSITE" id="PS50041">
    <property type="entry name" value="C_TYPE_LECTIN_2"/>
    <property type="match status" value="1"/>
</dbReference>
<dbReference type="Ensembl" id="ENSHCOT00000001711.1">
    <property type="protein sequence ID" value="ENSHCOP00000022188.1"/>
    <property type="gene ID" value="ENSHCOG00000009665.1"/>
</dbReference>
<proteinExistence type="predicted"/>
<dbReference type="Gene3D" id="3.10.100.10">
    <property type="entry name" value="Mannose-Binding Protein A, subunit A"/>
    <property type="match status" value="1"/>
</dbReference>
<dbReference type="InterPro" id="IPR050111">
    <property type="entry name" value="C-type_lectin/snaclec_domain"/>
</dbReference>
<dbReference type="SUPFAM" id="SSF56436">
    <property type="entry name" value="C-type lectin-like"/>
    <property type="match status" value="1"/>
</dbReference>
<dbReference type="SMART" id="SM00034">
    <property type="entry name" value="CLECT"/>
    <property type="match status" value="1"/>
</dbReference>
<dbReference type="AlphaFoldDB" id="A0A3Q2Z7Z7"/>
<evidence type="ECO:0000256" key="1">
    <source>
        <dbReference type="SAM" id="SignalP"/>
    </source>
</evidence>
<feature type="chain" id="PRO_5018529013" description="C-type lectin domain-containing protein" evidence="1">
    <location>
        <begin position="27"/>
        <end position="109"/>
    </location>
</feature>
<accession>A0A3Q2Z7Z7</accession>
<dbReference type="InterPro" id="IPR016187">
    <property type="entry name" value="CTDL_fold"/>
</dbReference>
<dbReference type="InterPro" id="IPR001304">
    <property type="entry name" value="C-type_lectin-like"/>
</dbReference>
<dbReference type="Pfam" id="PF00059">
    <property type="entry name" value="Lectin_C"/>
    <property type="match status" value="1"/>
</dbReference>
<sequence>VRRQNIFSGSQVHLLFLLQSVCNILGGNLVSIHSALENSFVHELILAIEDPVDAWIGLHDAINQDGDFIWTDGTLEDFRAFNGTEPDTSGDCTQMNESDGCWADLACTM</sequence>
<name>A0A3Q2Z7Z7_HIPCM</name>
<organism evidence="3 4">
    <name type="scientific">Hippocampus comes</name>
    <name type="common">Tiger tail seahorse</name>
    <dbReference type="NCBI Taxonomy" id="109280"/>
    <lineage>
        <taxon>Eukaryota</taxon>
        <taxon>Metazoa</taxon>
        <taxon>Chordata</taxon>
        <taxon>Craniata</taxon>
        <taxon>Vertebrata</taxon>
        <taxon>Euteleostomi</taxon>
        <taxon>Actinopterygii</taxon>
        <taxon>Neopterygii</taxon>
        <taxon>Teleostei</taxon>
        <taxon>Neoteleostei</taxon>
        <taxon>Acanthomorphata</taxon>
        <taxon>Syngnathiaria</taxon>
        <taxon>Syngnathiformes</taxon>
        <taxon>Syngnathoidei</taxon>
        <taxon>Syngnathidae</taxon>
        <taxon>Hippocampus</taxon>
    </lineage>
</organism>
<reference evidence="3" key="1">
    <citation type="submission" date="2025-08" db="UniProtKB">
        <authorList>
            <consortium name="Ensembl"/>
        </authorList>
    </citation>
    <scope>IDENTIFICATION</scope>
</reference>
<evidence type="ECO:0000313" key="4">
    <source>
        <dbReference type="Proteomes" id="UP000264820"/>
    </source>
</evidence>
<dbReference type="PANTHER" id="PTHR22803">
    <property type="entry name" value="MANNOSE, PHOSPHOLIPASE, LECTIN RECEPTOR RELATED"/>
    <property type="match status" value="1"/>
</dbReference>
<protein>
    <recommendedName>
        <fullName evidence="2">C-type lectin domain-containing protein</fullName>
    </recommendedName>
</protein>
<reference evidence="3" key="2">
    <citation type="submission" date="2025-09" db="UniProtKB">
        <authorList>
            <consortium name="Ensembl"/>
        </authorList>
    </citation>
    <scope>IDENTIFICATION</scope>
</reference>
<dbReference type="GeneTree" id="ENSGT00940000180230"/>
<feature type="domain" description="C-type lectin" evidence="2">
    <location>
        <begin position="19"/>
        <end position="109"/>
    </location>
</feature>
<feature type="signal peptide" evidence="1">
    <location>
        <begin position="1"/>
        <end position="26"/>
    </location>
</feature>